<evidence type="ECO:0000313" key="1">
    <source>
        <dbReference type="EMBL" id="KAH7994733.1"/>
    </source>
</evidence>
<reference evidence="1" key="1">
    <citation type="submission" date="2021-08" db="EMBL/GenBank/DDBJ databases">
        <title>The first chromosome-level gecko genome reveals the dynamic sex chromosomes of Neotropical dwarf geckos (Sphaerodactylidae: Sphaerodactylus).</title>
        <authorList>
            <person name="Pinto B.J."/>
            <person name="Keating S.E."/>
            <person name="Gamble T."/>
        </authorList>
    </citation>
    <scope>NUCLEOTIDE SEQUENCE</scope>
    <source>
        <strain evidence="1">TG3544</strain>
    </source>
</reference>
<keyword evidence="2" id="KW-1185">Reference proteome</keyword>
<accession>A0ACB8EQC4</accession>
<dbReference type="Proteomes" id="UP000827872">
    <property type="component" value="Linkage Group LG07"/>
</dbReference>
<dbReference type="EMBL" id="CM037620">
    <property type="protein sequence ID" value="KAH7994733.1"/>
    <property type="molecule type" value="Genomic_DNA"/>
</dbReference>
<name>A0ACB8EQC4_9SAUR</name>
<evidence type="ECO:0000313" key="2">
    <source>
        <dbReference type="Proteomes" id="UP000827872"/>
    </source>
</evidence>
<gene>
    <name evidence="1" type="ORF">K3G42_014700</name>
</gene>
<comment type="caution">
    <text evidence="1">The sequence shown here is derived from an EMBL/GenBank/DDBJ whole genome shotgun (WGS) entry which is preliminary data.</text>
</comment>
<organism evidence="1 2">
    <name type="scientific">Sphaerodactylus townsendi</name>
    <dbReference type="NCBI Taxonomy" id="933632"/>
    <lineage>
        <taxon>Eukaryota</taxon>
        <taxon>Metazoa</taxon>
        <taxon>Chordata</taxon>
        <taxon>Craniata</taxon>
        <taxon>Vertebrata</taxon>
        <taxon>Euteleostomi</taxon>
        <taxon>Lepidosauria</taxon>
        <taxon>Squamata</taxon>
        <taxon>Bifurcata</taxon>
        <taxon>Gekkota</taxon>
        <taxon>Sphaerodactylidae</taxon>
        <taxon>Sphaerodactylus</taxon>
    </lineage>
</organism>
<protein>
    <submittedName>
        <fullName evidence="1">Uncharacterized protein</fullName>
    </submittedName>
</protein>
<sequence>MFQGQLTVYGKFYIVLLEDAEFYFVYNGSNQRHVVFAKRIGDDTLQSTIPAHGEQEDVSVCVVMYTKEGVSETLGYSSVTYKWNTASETSVIPLNGTVMVVSNL</sequence>
<proteinExistence type="predicted"/>